<evidence type="ECO:0008006" key="3">
    <source>
        <dbReference type="Google" id="ProtNLM"/>
    </source>
</evidence>
<evidence type="ECO:0000313" key="2">
    <source>
        <dbReference type="Proteomes" id="UP000482960"/>
    </source>
</evidence>
<dbReference type="EMBL" id="BLPG01000001">
    <property type="protein sequence ID" value="GFJ90284.1"/>
    <property type="molecule type" value="Genomic_DNA"/>
</dbReference>
<name>A0A6V8L2B5_9ACTN</name>
<dbReference type="InterPro" id="IPR029044">
    <property type="entry name" value="Nucleotide-diphossugar_trans"/>
</dbReference>
<dbReference type="RefSeq" id="WP_345539605.1">
    <property type="nucleotide sequence ID" value="NZ_BAABJB010000024.1"/>
</dbReference>
<dbReference type="SUPFAM" id="SSF53448">
    <property type="entry name" value="Nucleotide-diphospho-sugar transferases"/>
    <property type="match status" value="1"/>
</dbReference>
<reference evidence="1 2" key="1">
    <citation type="submission" date="2020-03" db="EMBL/GenBank/DDBJ databases">
        <title>Whole genome shotgun sequence of Phytohabitans rumicis NBRC 108638.</title>
        <authorList>
            <person name="Komaki H."/>
            <person name="Tamura T."/>
        </authorList>
    </citation>
    <scope>NUCLEOTIDE SEQUENCE [LARGE SCALE GENOMIC DNA]</scope>
    <source>
        <strain evidence="1 2">NBRC 108638</strain>
    </source>
</reference>
<reference evidence="1 2" key="2">
    <citation type="submission" date="2020-03" db="EMBL/GenBank/DDBJ databases">
        <authorList>
            <person name="Ichikawa N."/>
            <person name="Kimura A."/>
            <person name="Kitahashi Y."/>
            <person name="Uohara A."/>
        </authorList>
    </citation>
    <scope>NUCLEOTIDE SEQUENCE [LARGE SCALE GENOMIC DNA]</scope>
    <source>
        <strain evidence="1 2">NBRC 108638</strain>
    </source>
</reference>
<dbReference type="Proteomes" id="UP000482960">
    <property type="component" value="Unassembled WGS sequence"/>
</dbReference>
<sequence length="290" mass="32625">MADSTTHWPHEASVKFSCVVDHDPKYIHQAWIWSTTLLRIARRQPHELVVHVVDGVDRRHLGFLHDQGVETRAVPRFDQRHPPSNKLSQLQGGAFQDADLIVLTDCDIAFADDVSGLFAGLEMVAAKIVDNGKPSHNHWRRIFAAAGLDAEPELALSTHSREPTFVHNFNGGVYVLTRGAFEAIREAWARWDRWLLAHPEILGDLAFFADQVSFGLTMHELGLAVRPLASRYNYPTHLADPMPSDPVVLHYHDRVDSAGFLRTTGHDATDARIRRINEILAAEQRAPLRP</sequence>
<protein>
    <recommendedName>
        <fullName evidence="3">Nucleotide-diphospho-sugar transferase domain-containing protein</fullName>
    </recommendedName>
</protein>
<gene>
    <name evidence="1" type="ORF">Prum_039260</name>
</gene>
<dbReference type="Gene3D" id="3.90.550.10">
    <property type="entry name" value="Spore Coat Polysaccharide Biosynthesis Protein SpsA, Chain A"/>
    <property type="match status" value="1"/>
</dbReference>
<accession>A0A6V8L2B5</accession>
<evidence type="ECO:0000313" key="1">
    <source>
        <dbReference type="EMBL" id="GFJ90284.1"/>
    </source>
</evidence>
<dbReference type="AlphaFoldDB" id="A0A6V8L2B5"/>
<keyword evidence="2" id="KW-1185">Reference proteome</keyword>
<organism evidence="1 2">
    <name type="scientific">Phytohabitans rumicis</name>
    <dbReference type="NCBI Taxonomy" id="1076125"/>
    <lineage>
        <taxon>Bacteria</taxon>
        <taxon>Bacillati</taxon>
        <taxon>Actinomycetota</taxon>
        <taxon>Actinomycetes</taxon>
        <taxon>Micromonosporales</taxon>
        <taxon>Micromonosporaceae</taxon>
    </lineage>
</organism>
<proteinExistence type="predicted"/>
<comment type="caution">
    <text evidence="1">The sequence shown here is derived from an EMBL/GenBank/DDBJ whole genome shotgun (WGS) entry which is preliminary data.</text>
</comment>